<dbReference type="SUPFAM" id="SSF82199">
    <property type="entry name" value="SET domain"/>
    <property type="match status" value="1"/>
</dbReference>
<dbReference type="EMBL" id="CAUEEQ010005579">
    <property type="protein sequence ID" value="CAJ0929180.1"/>
    <property type="molecule type" value="Genomic_DNA"/>
</dbReference>
<dbReference type="InterPro" id="IPR046341">
    <property type="entry name" value="SET_dom_sf"/>
</dbReference>
<proteinExistence type="predicted"/>
<comment type="caution">
    <text evidence="9">The sequence shown here is derived from an EMBL/GenBank/DDBJ whole genome shotgun (WGS) entry which is preliminary data.</text>
</comment>
<organism evidence="9 10">
    <name type="scientific">Ranitomeya imitator</name>
    <name type="common">mimic poison frog</name>
    <dbReference type="NCBI Taxonomy" id="111125"/>
    <lineage>
        <taxon>Eukaryota</taxon>
        <taxon>Metazoa</taxon>
        <taxon>Chordata</taxon>
        <taxon>Craniata</taxon>
        <taxon>Vertebrata</taxon>
        <taxon>Euteleostomi</taxon>
        <taxon>Amphibia</taxon>
        <taxon>Batrachia</taxon>
        <taxon>Anura</taxon>
        <taxon>Neobatrachia</taxon>
        <taxon>Hyloidea</taxon>
        <taxon>Dendrobatidae</taxon>
        <taxon>Dendrobatinae</taxon>
        <taxon>Ranitomeya</taxon>
    </lineage>
</organism>
<evidence type="ECO:0000256" key="5">
    <source>
        <dbReference type="ARBA" id="ARBA00023015"/>
    </source>
</evidence>
<gene>
    <name evidence="9" type="ORF">RIMI_LOCUS3668816</name>
</gene>
<evidence type="ECO:0008006" key="11">
    <source>
        <dbReference type="Google" id="ProtNLM"/>
    </source>
</evidence>
<evidence type="ECO:0000256" key="1">
    <source>
        <dbReference type="ARBA" id="ARBA00022603"/>
    </source>
</evidence>
<evidence type="ECO:0000259" key="7">
    <source>
        <dbReference type="PROSITE" id="PS50280"/>
    </source>
</evidence>
<dbReference type="InterPro" id="IPR047219">
    <property type="entry name" value="KMT2A_2B_SET"/>
</dbReference>
<evidence type="ECO:0000313" key="9">
    <source>
        <dbReference type="EMBL" id="CAJ0929180.1"/>
    </source>
</evidence>
<dbReference type="SMART" id="SM00317">
    <property type="entry name" value="SET"/>
    <property type="match status" value="1"/>
</dbReference>
<keyword evidence="4" id="KW-0156">Chromatin regulator</keyword>
<dbReference type="InterPro" id="IPR003616">
    <property type="entry name" value="Post-SET_dom"/>
</dbReference>
<evidence type="ECO:0000259" key="8">
    <source>
        <dbReference type="PROSITE" id="PS50868"/>
    </source>
</evidence>
<feature type="domain" description="SET" evidence="7">
    <location>
        <begin position="49"/>
        <end position="180"/>
    </location>
</feature>
<dbReference type="CDD" id="cd19170">
    <property type="entry name" value="SET_KMT2A_2B"/>
    <property type="match status" value="1"/>
</dbReference>
<name>A0ABN9L2C7_9NEOB</name>
<feature type="domain" description="Post-SET" evidence="8">
    <location>
        <begin position="188"/>
        <end position="204"/>
    </location>
</feature>
<keyword evidence="10" id="KW-1185">Reference proteome</keyword>
<keyword evidence="3" id="KW-0949">S-adenosyl-L-methionine</keyword>
<evidence type="ECO:0000256" key="6">
    <source>
        <dbReference type="ARBA" id="ARBA00023163"/>
    </source>
</evidence>
<evidence type="ECO:0000256" key="2">
    <source>
        <dbReference type="ARBA" id="ARBA00022679"/>
    </source>
</evidence>
<sequence length="204" mass="23550">MLGVQHDAVLFLLEQLIGAERCRGYKFLFHPQEVEEEELLINASGCARSEFYVRRATSLDLPMAMRFRHLKKTSKEAVGVYRNIDAGEMVIEYSGNVIRAVLTDKREKYYDSKGIGCYMFRIDDFDVVDATMHGNAARFINHSCEPNCYSRVIHVEGQKHIVIFALRSIYRGEELTYDYKFPIEDASSKLHCNCGAKKCRRFLN</sequence>
<dbReference type="Proteomes" id="UP001176940">
    <property type="component" value="Unassembled WGS sequence"/>
</dbReference>
<keyword evidence="1" id="KW-0489">Methyltransferase</keyword>
<reference evidence="9" key="1">
    <citation type="submission" date="2023-07" db="EMBL/GenBank/DDBJ databases">
        <authorList>
            <person name="Stuckert A."/>
        </authorList>
    </citation>
    <scope>NUCLEOTIDE SEQUENCE</scope>
</reference>
<keyword evidence="5" id="KW-0805">Transcription regulation</keyword>
<dbReference type="PANTHER" id="PTHR45838">
    <property type="entry name" value="HISTONE-LYSINE-N-METHYLTRANSFERASE 2 KMT2 FAMILY MEMBER"/>
    <property type="match status" value="1"/>
</dbReference>
<keyword evidence="2" id="KW-0808">Transferase</keyword>
<accession>A0ABN9L2C7</accession>
<dbReference type="PANTHER" id="PTHR45838:SF3">
    <property type="entry name" value="HISTONE-LYSINE N-METHYLTRANSFERASE 2B"/>
    <property type="match status" value="1"/>
</dbReference>
<dbReference type="Gene3D" id="2.170.270.10">
    <property type="entry name" value="SET domain"/>
    <property type="match status" value="1"/>
</dbReference>
<dbReference type="Pfam" id="PF00856">
    <property type="entry name" value="SET"/>
    <property type="match status" value="1"/>
</dbReference>
<dbReference type="PROSITE" id="PS50868">
    <property type="entry name" value="POST_SET"/>
    <property type="match status" value="1"/>
</dbReference>
<evidence type="ECO:0000256" key="3">
    <source>
        <dbReference type="ARBA" id="ARBA00022691"/>
    </source>
</evidence>
<dbReference type="InterPro" id="IPR001214">
    <property type="entry name" value="SET_dom"/>
</dbReference>
<dbReference type="PROSITE" id="PS51543">
    <property type="entry name" value="FYRC"/>
    <property type="match status" value="1"/>
</dbReference>
<evidence type="ECO:0000313" key="10">
    <source>
        <dbReference type="Proteomes" id="UP001176940"/>
    </source>
</evidence>
<keyword evidence="6" id="KW-0804">Transcription</keyword>
<dbReference type="PROSITE" id="PS50280">
    <property type="entry name" value="SET"/>
    <property type="match status" value="1"/>
</dbReference>
<evidence type="ECO:0000256" key="4">
    <source>
        <dbReference type="ARBA" id="ARBA00022853"/>
    </source>
</evidence>
<dbReference type="InterPro" id="IPR003889">
    <property type="entry name" value="FYrich_C"/>
</dbReference>
<protein>
    <recommendedName>
        <fullName evidence="11">Histone-lysine N-methyltransferase 2B</fullName>
    </recommendedName>
</protein>